<dbReference type="EMBL" id="JBCGDO010000003">
    <property type="protein sequence ID" value="MEM0541789.1"/>
    <property type="molecule type" value="Genomic_DNA"/>
</dbReference>
<evidence type="ECO:0008006" key="3">
    <source>
        <dbReference type="Google" id="ProtNLM"/>
    </source>
</evidence>
<reference evidence="1 2" key="1">
    <citation type="submission" date="2024-03" db="EMBL/GenBank/DDBJ databases">
        <title>Two novel species of the genus Flavobacterium exhibiting potentially degradation of complex polysaccharides.</title>
        <authorList>
            <person name="Lian X."/>
        </authorList>
    </citation>
    <scope>NUCLEOTIDE SEQUENCE [LARGE SCALE GENOMIC DNA]</scope>
    <source>
        <strain evidence="2">j3</strain>
    </source>
</reference>
<proteinExistence type="predicted"/>
<dbReference type="PROSITE" id="PS51257">
    <property type="entry name" value="PROKAR_LIPOPROTEIN"/>
    <property type="match status" value="1"/>
</dbReference>
<organism evidence="1 2">
    <name type="scientific">Flavobacterium aureirubrum</name>
    <dbReference type="NCBI Taxonomy" id="3133147"/>
    <lineage>
        <taxon>Bacteria</taxon>
        <taxon>Pseudomonadati</taxon>
        <taxon>Bacteroidota</taxon>
        <taxon>Flavobacteriia</taxon>
        <taxon>Flavobacteriales</taxon>
        <taxon>Flavobacteriaceae</taxon>
        <taxon>Flavobacterium</taxon>
    </lineage>
</organism>
<accession>A0ABU9N4M0</accession>
<evidence type="ECO:0000313" key="2">
    <source>
        <dbReference type="Proteomes" id="UP001460072"/>
    </source>
</evidence>
<comment type="caution">
    <text evidence="1">The sequence shown here is derived from an EMBL/GenBank/DDBJ whole genome shotgun (WGS) entry which is preliminary data.</text>
</comment>
<protein>
    <recommendedName>
        <fullName evidence="3">PrcB C-terminal domain-containing protein</fullName>
    </recommendedName>
</protein>
<evidence type="ECO:0000313" key="1">
    <source>
        <dbReference type="EMBL" id="MEM0541789.1"/>
    </source>
</evidence>
<dbReference type="Proteomes" id="UP001460072">
    <property type="component" value="Unassembled WGS sequence"/>
</dbReference>
<sequence length="153" mass="17298">MKTFFLTFMCIIMLTGCNDDDSSPAPFEPVTITPILISKNYLSGGENIPQQNTVISNQTDWNNLITQMNSINNVSNNFAEINIDFTNYIILLVLDRVRPNSSYDINIDSIIEYEENIIVDFTATGDPLNGFTGIRQPYHIVKIPRSSKPVIFQ</sequence>
<name>A0ABU9N4M0_9FLAO</name>
<keyword evidence="2" id="KW-1185">Reference proteome</keyword>
<gene>
    <name evidence="1" type="ORF">WFZ85_04115</name>
</gene>
<dbReference type="RefSeq" id="WP_342695016.1">
    <property type="nucleotide sequence ID" value="NZ_JBCGDO010000003.1"/>
</dbReference>